<dbReference type="OrthoDB" id="6160589at2759"/>
<dbReference type="PANTHER" id="PTHR24173">
    <property type="entry name" value="ANKYRIN REPEAT CONTAINING"/>
    <property type="match status" value="1"/>
</dbReference>
<dbReference type="PANTHER" id="PTHR24173:SF78">
    <property type="entry name" value="PROTEIN FEM-1 HOMOLOG B"/>
    <property type="match status" value="1"/>
</dbReference>
<dbReference type="EMBL" id="CAJPWZ010000997">
    <property type="protein sequence ID" value="CAG2204972.1"/>
    <property type="molecule type" value="Genomic_DNA"/>
</dbReference>
<dbReference type="AlphaFoldDB" id="A0A8S3R6Z9"/>
<evidence type="ECO:0000256" key="4">
    <source>
        <dbReference type="ARBA" id="ARBA00023043"/>
    </source>
</evidence>
<proteinExistence type="inferred from homology"/>
<evidence type="ECO:0000256" key="1">
    <source>
        <dbReference type="ARBA" id="ARBA00004906"/>
    </source>
</evidence>
<dbReference type="InterPro" id="IPR002110">
    <property type="entry name" value="Ankyrin_rpt"/>
</dbReference>
<evidence type="ECO:0000256" key="5">
    <source>
        <dbReference type="ARBA" id="ARBA00038500"/>
    </source>
</evidence>
<keyword evidence="4 7" id="KW-0040">ANK repeat</keyword>
<evidence type="ECO:0000313" key="9">
    <source>
        <dbReference type="Proteomes" id="UP000683360"/>
    </source>
</evidence>
<comment type="caution">
    <text evidence="8">The sequence shown here is derived from an EMBL/GenBank/DDBJ whole genome shotgun (WGS) entry which is preliminary data.</text>
</comment>
<dbReference type="PROSITE" id="PS50297">
    <property type="entry name" value="ANK_REP_REGION"/>
    <property type="match status" value="1"/>
</dbReference>
<protein>
    <recommendedName>
        <fullName evidence="6">Protein fem-1 homolog B</fullName>
    </recommendedName>
</protein>
<dbReference type="InterPro" id="IPR036770">
    <property type="entry name" value="Ankyrin_rpt-contain_sf"/>
</dbReference>
<name>A0A8S3R6Z9_MYTED</name>
<evidence type="ECO:0000256" key="2">
    <source>
        <dbReference type="ARBA" id="ARBA00022737"/>
    </source>
</evidence>
<dbReference type="Proteomes" id="UP000683360">
    <property type="component" value="Unassembled WGS sequence"/>
</dbReference>
<keyword evidence="9" id="KW-1185">Reference proteome</keyword>
<evidence type="ECO:0000256" key="6">
    <source>
        <dbReference type="ARBA" id="ARBA00072197"/>
    </source>
</evidence>
<accession>A0A8S3R6Z9</accession>
<feature type="repeat" description="ANK" evidence="7">
    <location>
        <begin position="121"/>
        <end position="153"/>
    </location>
</feature>
<keyword evidence="3" id="KW-0833">Ubl conjugation pathway</keyword>
<organism evidence="8 9">
    <name type="scientific">Mytilus edulis</name>
    <name type="common">Blue mussel</name>
    <dbReference type="NCBI Taxonomy" id="6550"/>
    <lineage>
        <taxon>Eukaryota</taxon>
        <taxon>Metazoa</taxon>
        <taxon>Spiralia</taxon>
        <taxon>Lophotrochozoa</taxon>
        <taxon>Mollusca</taxon>
        <taxon>Bivalvia</taxon>
        <taxon>Autobranchia</taxon>
        <taxon>Pteriomorphia</taxon>
        <taxon>Mytilida</taxon>
        <taxon>Mytiloidea</taxon>
        <taxon>Mytilidae</taxon>
        <taxon>Mytilinae</taxon>
        <taxon>Mytilus</taxon>
    </lineage>
</organism>
<dbReference type="PROSITE" id="PS50088">
    <property type="entry name" value="ANK_REPEAT"/>
    <property type="match status" value="1"/>
</dbReference>
<dbReference type="Pfam" id="PF12796">
    <property type="entry name" value="Ank_2"/>
    <property type="match status" value="1"/>
</dbReference>
<dbReference type="SMART" id="SM00248">
    <property type="entry name" value="ANK"/>
    <property type="match status" value="2"/>
</dbReference>
<gene>
    <name evidence="8" type="ORF">MEDL_19390</name>
</gene>
<sequence length="173" mass="19996">MNDLIGQIRKTSNKFVITLTDESLEWYLNRLVNDWSQGKVSVVIANSNMNDESFRYIFISFVKQLKKTQQEKLANTRDTLQKKEWSTSGSYPIISACFEGYIDIVCWLLDNAVDVNQCRKDGNTSVYMACYNGHKDIVSLLLKKNHYINVFNEIRVTPLFIACERGYTEIVEA</sequence>
<comment type="similarity">
    <text evidence="5">Belongs to the fem-1 family.</text>
</comment>
<reference evidence="8" key="1">
    <citation type="submission" date="2021-03" db="EMBL/GenBank/DDBJ databases">
        <authorList>
            <person name="Bekaert M."/>
        </authorList>
    </citation>
    <scope>NUCLEOTIDE SEQUENCE</scope>
</reference>
<comment type="pathway">
    <text evidence="1">Protein modification; protein ubiquitination.</text>
</comment>
<dbReference type="SUPFAM" id="SSF48403">
    <property type="entry name" value="Ankyrin repeat"/>
    <property type="match status" value="1"/>
</dbReference>
<dbReference type="GO" id="GO:0005737">
    <property type="term" value="C:cytoplasm"/>
    <property type="evidence" value="ECO:0007669"/>
    <property type="project" value="UniProtKB-SubCell"/>
</dbReference>
<evidence type="ECO:0000256" key="3">
    <source>
        <dbReference type="ARBA" id="ARBA00022786"/>
    </source>
</evidence>
<evidence type="ECO:0000256" key="7">
    <source>
        <dbReference type="PROSITE-ProRule" id="PRU00023"/>
    </source>
</evidence>
<dbReference type="Gene3D" id="1.25.40.20">
    <property type="entry name" value="Ankyrin repeat-containing domain"/>
    <property type="match status" value="1"/>
</dbReference>
<evidence type="ECO:0000313" key="8">
    <source>
        <dbReference type="EMBL" id="CAG2204972.1"/>
    </source>
</evidence>
<keyword evidence="2" id="KW-0677">Repeat</keyword>